<dbReference type="Proteomes" id="UP001176940">
    <property type="component" value="Unassembled WGS sequence"/>
</dbReference>
<dbReference type="SMART" id="SM00248">
    <property type="entry name" value="ANK"/>
    <property type="match status" value="2"/>
</dbReference>
<accession>A0ABN9MF06</accession>
<evidence type="ECO:0000313" key="1">
    <source>
        <dbReference type="EMBL" id="CAJ0964803.1"/>
    </source>
</evidence>
<sequence length="345" mass="39477">MDVWDGWKEFLSACVFGHKQKVENYLSKYETILRFQQRVALYIAAHFGHLELAEWLQTKGVRADEAVGVHPYREWCRETNHLDIGKCPVHAAAETGQLLLIKSFIALNVLCLECQNALGQTALRICIRHGHKDCVLYLVMKIWSVVSFPKVSLPMNIYIKVKKWLYTTQKRVHKGKKWAPEFKTRVGDPVVVDGFTEPSMTSRDLHGYYQDKWRKVVQNSRARSSQAIVNAILKLRPKTLSEVTTQFSTFPPLNQTRENPIQRACQPVWEAANIEDIITTNWTPHIPLPPIADISNSRPRNLRTPHAAFLLNSSLESFSKCRGRTPRQSAVYFLSLASAEVVQLI</sequence>
<protein>
    <submittedName>
        <fullName evidence="1">Uncharacterized protein</fullName>
    </submittedName>
</protein>
<dbReference type="EMBL" id="CAUEEQ010063165">
    <property type="protein sequence ID" value="CAJ0964803.1"/>
    <property type="molecule type" value="Genomic_DNA"/>
</dbReference>
<evidence type="ECO:0000313" key="2">
    <source>
        <dbReference type="Proteomes" id="UP001176940"/>
    </source>
</evidence>
<dbReference type="InterPro" id="IPR002110">
    <property type="entry name" value="Ankyrin_rpt"/>
</dbReference>
<feature type="non-terminal residue" evidence="1">
    <location>
        <position position="345"/>
    </location>
</feature>
<dbReference type="Pfam" id="PF13637">
    <property type="entry name" value="Ank_4"/>
    <property type="match status" value="1"/>
</dbReference>
<dbReference type="Gene3D" id="1.25.40.20">
    <property type="entry name" value="Ankyrin repeat-containing domain"/>
    <property type="match status" value="1"/>
</dbReference>
<keyword evidence="2" id="KW-1185">Reference proteome</keyword>
<comment type="caution">
    <text evidence="1">The sequence shown here is derived from an EMBL/GenBank/DDBJ whole genome shotgun (WGS) entry which is preliminary data.</text>
</comment>
<dbReference type="InterPro" id="IPR042788">
    <property type="entry name" value="ANKUB1"/>
</dbReference>
<dbReference type="SUPFAM" id="SSF48403">
    <property type="entry name" value="Ankyrin repeat"/>
    <property type="match status" value="1"/>
</dbReference>
<dbReference type="PANTHER" id="PTHR46885:SF1">
    <property type="entry name" value="PROTEIN ANKUB1"/>
    <property type="match status" value="1"/>
</dbReference>
<name>A0ABN9MF06_9NEOB</name>
<gene>
    <name evidence="1" type="ORF">RIMI_LOCUS19617077</name>
</gene>
<organism evidence="1 2">
    <name type="scientific">Ranitomeya imitator</name>
    <name type="common">mimic poison frog</name>
    <dbReference type="NCBI Taxonomy" id="111125"/>
    <lineage>
        <taxon>Eukaryota</taxon>
        <taxon>Metazoa</taxon>
        <taxon>Chordata</taxon>
        <taxon>Craniata</taxon>
        <taxon>Vertebrata</taxon>
        <taxon>Euteleostomi</taxon>
        <taxon>Amphibia</taxon>
        <taxon>Batrachia</taxon>
        <taxon>Anura</taxon>
        <taxon>Neobatrachia</taxon>
        <taxon>Hyloidea</taxon>
        <taxon>Dendrobatidae</taxon>
        <taxon>Dendrobatinae</taxon>
        <taxon>Ranitomeya</taxon>
    </lineage>
</organism>
<reference evidence="1" key="1">
    <citation type="submission" date="2023-07" db="EMBL/GenBank/DDBJ databases">
        <authorList>
            <person name="Stuckert A."/>
        </authorList>
    </citation>
    <scope>NUCLEOTIDE SEQUENCE</scope>
</reference>
<dbReference type="PANTHER" id="PTHR46885">
    <property type="entry name" value="PROTEIN ANKUB1"/>
    <property type="match status" value="1"/>
</dbReference>
<proteinExistence type="predicted"/>
<dbReference type="InterPro" id="IPR036770">
    <property type="entry name" value="Ankyrin_rpt-contain_sf"/>
</dbReference>